<dbReference type="PROSITE" id="PS01033">
    <property type="entry name" value="GLOBIN"/>
    <property type="match status" value="1"/>
</dbReference>
<evidence type="ECO:0000256" key="5">
    <source>
        <dbReference type="ARBA" id="ARBA00022723"/>
    </source>
</evidence>
<dbReference type="InterPro" id="IPR050532">
    <property type="entry name" value="Globin-like_OT"/>
</dbReference>
<evidence type="ECO:0000256" key="1">
    <source>
        <dbReference type="ARBA" id="ARBA00013895"/>
    </source>
</evidence>
<dbReference type="SUPFAM" id="SSF46458">
    <property type="entry name" value="Globin-like"/>
    <property type="match status" value="1"/>
</dbReference>
<dbReference type="Proteomes" id="UP000678393">
    <property type="component" value="Unassembled WGS sequence"/>
</dbReference>
<dbReference type="GO" id="GO:0046872">
    <property type="term" value="F:metal ion binding"/>
    <property type="evidence" value="ECO:0007669"/>
    <property type="project" value="UniProtKB-KW"/>
</dbReference>
<sequence>MGCELTKNNVVVPEMPEEDVTVFSDTQIDTIRSTWPLLSRDGVRVGVEVFMRIFRETPSIRRLFESLGSKDIDNLQHYPVFQDHALKFMKVLESLVQNMEDPEVIQPHLVALGVRHAAIDGYHPEYFRVYSKCLLEVWEMELGEEFISEVKECWKHVIKYIVRYMVHGYDMCLTDQLENVMTDCNFEKLDYT</sequence>
<dbReference type="InterPro" id="IPR012292">
    <property type="entry name" value="Globin/Proto"/>
</dbReference>
<dbReference type="Pfam" id="PF00042">
    <property type="entry name" value="Globin"/>
    <property type="match status" value="1"/>
</dbReference>
<dbReference type="InterPro" id="IPR044399">
    <property type="entry name" value="Mb-like_M"/>
</dbReference>
<dbReference type="Gene3D" id="1.10.490.10">
    <property type="entry name" value="Globins"/>
    <property type="match status" value="1"/>
</dbReference>
<reference evidence="11" key="1">
    <citation type="submission" date="2021-04" db="EMBL/GenBank/DDBJ databases">
        <authorList>
            <consortium name="Molecular Ecology Group"/>
        </authorList>
    </citation>
    <scope>NUCLEOTIDE SEQUENCE</scope>
</reference>
<gene>
    <name evidence="11" type="ORF">CUNI_LOCUS8503</name>
</gene>
<protein>
    <recommendedName>
        <fullName evidence="1">Globin</fullName>
    </recommendedName>
    <alternativeName>
        <fullName evidence="8">Myoglobin</fullName>
    </alternativeName>
</protein>
<evidence type="ECO:0000313" key="12">
    <source>
        <dbReference type="Proteomes" id="UP000678393"/>
    </source>
</evidence>
<keyword evidence="4 9" id="KW-0561">Oxygen transport</keyword>
<evidence type="ECO:0000256" key="6">
    <source>
        <dbReference type="ARBA" id="ARBA00023004"/>
    </source>
</evidence>
<evidence type="ECO:0000256" key="3">
    <source>
        <dbReference type="ARBA" id="ARBA00022617"/>
    </source>
</evidence>
<keyword evidence="7" id="KW-0514">Muscle protein</keyword>
<comment type="similarity">
    <text evidence="9">Belongs to the globin family.</text>
</comment>
<dbReference type="OrthoDB" id="436496at2759"/>
<name>A0A8S3Z4M1_9EUPU</name>
<dbReference type="PANTHER" id="PTHR46458">
    <property type="entry name" value="BLR2807 PROTEIN"/>
    <property type="match status" value="1"/>
</dbReference>
<dbReference type="GO" id="GO:0019825">
    <property type="term" value="F:oxygen binding"/>
    <property type="evidence" value="ECO:0007669"/>
    <property type="project" value="InterPro"/>
</dbReference>
<evidence type="ECO:0000256" key="2">
    <source>
        <dbReference type="ARBA" id="ARBA00022448"/>
    </source>
</evidence>
<dbReference type="AlphaFoldDB" id="A0A8S3Z4M1"/>
<dbReference type="PANTHER" id="PTHR46458:SF1">
    <property type="entry name" value="GEO09476P1"/>
    <property type="match status" value="1"/>
</dbReference>
<keyword evidence="5" id="KW-0479">Metal-binding</keyword>
<keyword evidence="12" id="KW-1185">Reference proteome</keyword>
<comment type="caution">
    <text evidence="11">The sequence shown here is derived from an EMBL/GenBank/DDBJ whole genome shotgun (WGS) entry which is preliminary data.</text>
</comment>
<evidence type="ECO:0000256" key="7">
    <source>
        <dbReference type="ARBA" id="ARBA00023179"/>
    </source>
</evidence>
<dbReference type="InterPro" id="IPR009050">
    <property type="entry name" value="Globin-like_sf"/>
</dbReference>
<dbReference type="GO" id="GO:0005344">
    <property type="term" value="F:oxygen carrier activity"/>
    <property type="evidence" value="ECO:0007669"/>
    <property type="project" value="UniProtKB-KW"/>
</dbReference>
<evidence type="ECO:0000256" key="8">
    <source>
        <dbReference type="ARBA" id="ARBA00030087"/>
    </source>
</evidence>
<dbReference type="EMBL" id="CAJHNH020001402">
    <property type="protein sequence ID" value="CAG5122945.1"/>
    <property type="molecule type" value="Genomic_DNA"/>
</dbReference>
<organism evidence="11 12">
    <name type="scientific">Candidula unifasciata</name>
    <dbReference type="NCBI Taxonomy" id="100452"/>
    <lineage>
        <taxon>Eukaryota</taxon>
        <taxon>Metazoa</taxon>
        <taxon>Spiralia</taxon>
        <taxon>Lophotrochozoa</taxon>
        <taxon>Mollusca</taxon>
        <taxon>Gastropoda</taxon>
        <taxon>Heterobranchia</taxon>
        <taxon>Euthyneura</taxon>
        <taxon>Panpulmonata</taxon>
        <taxon>Eupulmonata</taxon>
        <taxon>Stylommatophora</taxon>
        <taxon>Helicina</taxon>
        <taxon>Helicoidea</taxon>
        <taxon>Geomitridae</taxon>
        <taxon>Candidula</taxon>
    </lineage>
</organism>
<evidence type="ECO:0000259" key="10">
    <source>
        <dbReference type="PROSITE" id="PS01033"/>
    </source>
</evidence>
<evidence type="ECO:0000256" key="4">
    <source>
        <dbReference type="ARBA" id="ARBA00022621"/>
    </source>
</evidence>
<dbReference type="InterPro" id="IPR000971">
    <property type="entry name" value="Globin"/>
</dbReference>
<dbReference type="GO" id="GO:0020037">
    <property type="term" value="F:heme binding"/>
    <property type="evidence" value="ECO:0007669"/>
    <property type="project" value="InterPro"/>
</dbReference>
<evidence type="ECO:0000256" key="9">
    <source>
        <dbReference type="RuleBase" id="RU000356"/>
    </source>
</evidence>
<accession>A0A8S3Z4M1</accession>
<keyword evidence="2 9" id="KW-0813">Transport</keyword>
<feature type="domain" description="Globin" evidence="10">
    <location>
        <begin position="22"/>
        <end position="170"/>
    </location>
</feature>
<dbReference type="CDD" id="cd01040">
    <property type="entry name" value="Mb-like"/>
    <property type="match status" value="1"/>
</dbReference>
<evidence type="ECO:0000313" key="11">
    <source>
        <dbReference type="EMBL" id="CAG5122945.1"/>
    </source>
</evidence>
<keyword evidence="6" id="KW-0408">Iron</keyword>
<keyword evidence="3 9" id="KW-0349">Heme</keyword>
<dbReference type="SMR" id="A0A8S3Z4M1"/>
<proteinExistence type="inferred from homology"/>